<dbReference type="AlphaFoldDB" id="A0AA35V608"/>
<evidence type="ECO:0000313" key="2">
    <source>
        <dbReference type="EMBL" id="CAI9262718.1"/>
    </source>
</evidence>
<protein>
    <recommendedName>
        <fullName evidence="1">Arabidopsis retrotransposon Orf1 C-terminal domain-containing protein</fullName>
    </recommendedName>
</protein>
<name>A0AA35V608_LACSI</name>
<keyword evidence="3" id="KW-1185">Reference proteome</keyword>
<feature type="domain" description="Arabidopsis retrotransposon Orf1 C-terminal" evidence="1">
    <location>
        <begin position="101"/>
        <end position="270"/>
    </location>
</feature>
<evidence type="ECO:0000313" key="3">
    <source>
        <dbReference type="Proteomes" id="UP001177003"/>
    </source>
</evidence>
<gene>
    <name evidence="2" type="ORF">LSALG_LOCUS3444</name>
</gene>
<proteinExistence type="predicted"/>
<organism evidence="2 3">
    <name type="scientific">Lactuca saligna</name>
    <name type="common">Willowleaf lettuce</name>
    <dbReference type="NCBI Taxonomy" id="75948"/>
    <lineage>
        <taxon>Eukaryota</taxon>
        <taxon>Viridiplantae</taxon>
        <taxon>Streptophyta</taxon>
        <taxon>Embryophyta</taxon>
        <taxon>Tracheophyta</taxon>
        <taxon>Spermatophyta</taxon>
        <taxon>Magnoliopsida</taxon>
        <taxon>eudicotyledons</taxon>
        <taxon>Gunneridae</taxon>
        <taxon>Pentapetalae</taxon>
        <taxon>asterids</taxon>
        <taxon>campanulids</taxon>
        <taxon>Asterales</taxon>
        <taxon>Asteraceae</taxon>
        <taxon>Cichorioideae</taxon>
        <taxon>Cichorieae</taxon>
        <taxon>Lactucinae</taxon>
        <taxon>Lactuca</taxon>
    </lineage>
</organism>
<dbReference type="EMBL" id="OX465086">
    <property type="protein sequence ID" value="CAI9262718.1"/>
    <property type="molecule type" value="Genomic_DNA"/>
</dbReference>
<accession>A0AA35V608</accession>
<dbReference type="Proteomes" id="UP001177003">
    <property type="component" value="Chromosome 0"/>
</dbReference>
<dbReference type="InterPro" id="IPR004312">
    <property type="entry name" value="ATHILA_Orf1_C"/>
</dbReference>
<reference evidence="2" key="1">
    <citation type="submission" date="2023-04" db="EMBL/GenBank/DDBJ databases">
        <authorList>
            <person name="Vijverberg K."/>
            <person name="Xiong W."/>
            <person name="Schranz E."/>
        </authorList>
    </citation>
    <scope>NUCLEOTIDE SEQUENCE</scope>
</reference>
<dbReference type="Pfam" id="PF03078">
    <property type="entry name" value="ATHILA"/>
    <property type="match status" value="1"/>
</dbReference>
<evidence type="ECO:0000259" key="1">
    <source>
        <dbReference type="Pfam" id="PF03078"/>
    </source>
</evidence>
<sequence length="279" mass="31462">MVRFVSRFPGATTTISPLSGQLMPPLMIPTQPLCSFWSRLQTPLKISLKTRRKFFRESQAVVGFLGFSWLIMSTSRKRSATARGKAPVRAQNAEPNISRFRDAKATENYNRSLPTKVASTKFVCKPTLISLGVLEGVTQLFRNIGWENLQNLMAHTYKLPTRDFLADCGLDSERKRAAFQLLGDRAHIDFARINEILSLPSSNTFESFDSLHAEFNYETFWTEITGGIFSCAGRNKSTSIVHPCLRIAHRILVCTVFARKEAGQVTKMEIFFPLVDDTT</sequence>